<name>A0A5E4R412_9NEOP</name>
<evidence type="ECO:0000313" key="2">
    <source>
        <dbReference type="Proteomes" id="UP000324832"/>
    </source>
</evidence>
<sequence length="16" mass="2047">MFDYIINIYNKFHCII</sequence>
<organism evidence="1 2">
    <name type="scientific">Leptidea sinapis</name>
    <dbReference type="NCBI Taxonomy" id="189913"/>
    <lineage>
        <taxon>Eukaryota</taxon>
        <taxon>Metazoa</taxon>
        <taxon>Ecdysozoa</taxon>
        <taxon>Arthropoda</taxon>
        <taxon>Hexapoda</taxon>
        <taxon>Insecta</taxon>
        <taxon>Pterygota</taxon>
        <taxon>Neoptera</taxon>
        <taxon>Endopterygota</taxon>
        <taxon>Lepidoptera</taxon>
        <taxon>Glossata</taxon>
        <taxon>Ditrysia</taxon>
        <taxon>Papilionoidea</taxon>
        <taxon>Pieridae</taxon>
        <taxon>Dismorphiinae</taxon>
        <taxon>Leptidea</taxon>
    </lineage>
</organism>
<dbReference type="AlphaFoldDB" id="A0A5E4R412"/>
<proteinExistence type="predicted"/>
<evidence type="ECO:0000313" key="1">
    <source>
        <dbReference type="EMBL" id="VVD04242.1"/>
    </source>
</evidence>
<dbReference type="EMBL" id="FZQP02006848">
    <property type="protein sequence ID" value="VVD04242.1"/>
    <property type="molecule type" value="Genomic_DNA"/>
</dbReference>
<reference evidence="1 2" key="1">
    <citation type="submission" date="2017-07" db="EMBL/GenBank/DDBJ databases">
        <authorList>
            <person name="Talla V."/>
            <person name="Backstrom N."/>
        </authorList>
    </citation>
    <scope>NUCLEOTIDE SEQUENCE [LARGE SCALE GENOMIC DNA]</scope>
</reference>
<dbReference type="Proteomes" id="UP000324832">
    <property type="component" value="Unassembled WGS sequence"/>
</dbReference>
<accession>A0A5E4R412</accession>
<keyword evidence="2" id="KW-1185">Reference proteome</keyword>
<gene>
    <name evidence="1" type="ORF">LSINAPIS_LOCUS14042</name>
</gene>
<protein>
    <submittedName>
        <fullName evidence="1">Uncharacterized protein</fullName>
    </submittedName>
</protein>